<name>A0A4Y2LU81_ARAVE</name>
<dbReference type="OrthoDB" id="7464755at2759"/>
<keyword evidence="2" id="KW-1185">Reference proteome</keyword>
<dbReference type="Proteomes" id="UP000499080">
    <property type="component" value="Unassembled WGS sequence"/>
</dbReference>
<accession>A0A4Y2LU81</accession>
<evidence type="ECO:0000313" key="1">
    <source>
        <dbReference type="EMBL" id="GBN17974.1"/>
    </source>
</evidence>
<protein>
    <submittedName>
        <fullName evidence="1">Uncharacterized protein</fullName>
    </submittedName>
</protein>
<sequence>MCTHDSYIKLRKSYKRDKDEPLFKARLEDFKLKARSLFDVAACKCTMTVNYAEKTPDACQCAILIKCLCEKTKIIPVLELRFMFLQRNYNLGKIGSIDKTVTKKLNVKAEQKARALQRALSGKEVPKIEKYSEIDEHKHTVLLKTRSMRKMNTNQVHRLRSPNSK</sequence>
<gene>
    <name evidence="1" type="ORF">AVEN_161557_1</name>
</gene>
<organism evidence="1 2">
    <name type="scientific">Araneus ventricosus</name>
    <name type="common">Orbweaver spider</name>
    <name type="synonym">Epeira ventricosa</name>
    <dbReference type="NCBI Taxonomy" id="182803"/>
    <lineage>
        <taxon>Eukaryota</taxon>
        <taxon>Metazoa</taxon>
        <taxon>Ecdysozoa</taxon>
        <taxon>Arthropoda</taxon>
        <taxon>Chelicerata</taxon>
        <taxon>Arachnida</taxon>
        <taxon>Araneae</taxon>
        <taxon>Araneomorphae</taxon>
        <taxon>Entelegynae</taxon>
        <taxon>Araneoidea</taxon>
        <taxon>Araneidae</taxon>
        <taxon>Araneus</taxon>
    </lineage>
</organism>
<dbReference type="AlphaFoldDB" id="A0A4Y2LU81"/>
<dbReference type="EMBL" id="BGPR01006322">
    <property type="protein sequence ID" value="GBN17974.1"/>
    <property type="molecule type" value="Genomic_DNA"/>
</dbReference>
<comment type="caution">
    <text evidence="1">The sequence shown here is derived from an EMBL/GenBank/DDBJ whole genome shotgun (WGS) entry which is preliminary data.</text>
</comment>
<evidence type="ECO:0000313" key="2">
    <source>
        <dbReference type="Proteomes" id="UP000499080"/>
    </source>
</evidence>
<proteinExistence type="predicted"/>
<reference evidence="1 2" key="1">
    <citation type="journal article" date="2019" name="Sci. Rep.">
        <title>Orb-weaving spider Araneus ventricosus genome elucidates the spidroin gene catalogue.</title>
        <authorList>
            <person name="Kono N."/>
            <person name="Nakamura H."/>
            <person name="Ohtoshi R."/>
            <person name="Moran D.A.P."/>
            <person name="Shinohara A."/>
            <person name="Yoshida Y."/>
            <person name="Fujiwara M."/>
            <person name="Mori M."/>
            <person name="Tomita M."/>
            <person name="Arakawa K."/>
        </authorList>
    </citation>
    <scope>NUCLEOTIDE SEQUENCE [LARGE SCALE GENOMIC DNA]</scope>
</reference>